<sequence>MPPTPLPPSDRTSLSSAAAGRTTAAHSQGTRAGPPTRTRSGSQRQPFQLHQPSESDDLETSRVSHVRILPTSLPYVHDQLMEQRERERRARAADRLAEEQARSGSDALEDPHQSGLDGRSLEEQEATAKALKPHSRSIVDLDKLRLEPPEARNAPHQPRKTRKWQFGIRSRNQPYEAMLYLYKAIAAQRGRWEILPAESG</sequence>
<organism evidence="4 5">
    <name type="scientific">Aspergillus oryzae</name>
    <name type="common">Yellow koji mold</name>
    <dbReference type="NCBI Taxonomy" id="5062"/>
    <lineage>
        <taxon>Eukaryota</taxon>
        <taxon>Fungi</taxon>
        <taxon>Dikarya</taxon>
        <taxon>Ascomycota</taxon>
        <taxon>Pezizomycotina</taxon>
        <taxon>Eurotiomycetes</taxon>
        <taxon>Eurotiomycetidae</taxon>
        <taxon>Eurotiales</taxon>
        <taxon>Aspergillaceae</taxon>
        <taxon>Aspergillus</taxon>
        <taxon>Aspergillus subgen. Circumdati</taxon>
    </lineage>
</organism>
<feature type="compositionally biased region" description="Basic and acidic residues" evidence="3">
    <location>
        <begin position="137"/>
        <end position="150"/>
    </location>
</feature>
<dbReference type="EMBL" id="BSYA01000078">
    <property type="protein sequence ID" value="GMG30996.1"/>
    <property type="molecule type" value="Genomic_DNA"/>
</dbReference>
<feature type="compositionally biased region" description="Basic and acidic residues" evidence="3">
    <location>
        <begin position="79"/>
        <end position="101"/>
    </location>
</feature>
<comment type="caution">
    <text evidence="4">The sequence shown here is derived from an EMBL/GenBank/DDBJ whole genome shotgun (WGS) entry which is preliminary data.</text>
</comment>
<dbReference type="Proteomes" id="UP001165205">
    <property type="component" value="Unassembled WGS sequence"/>
</dbReference>
<accession>A0AAN4YQ89</accession>
<evidence type="ECO:0000256" key="1">
    <source>
        <dbReference type="ARBA" id="ARBA00022741"/>
    </source>
</evidence>
<evidence type="ECO:0000256" key="3">
    <source>
        <dbReference type="SAM" id="MobiDB-lite"/>
    </source>
</evidence>
<reference evidence="4" key="1">
    <citation type="submission" date="2023-04" db="EMBL/GenBank/DDBJ databases">
        <title>Aspergillus oryzae NBRC 4228.</title>
        <authorList>
            <person name="Ichikawa N."/>
            <person name="Sato H."/>
            <person name="Tonouchi N."/>
        </authorList>
    </citation>
    <scope>NUCLEOTIDE SEQUENCE</scope>
    <source>
        <strain evidence="4">NBRC 4228</strain>
    </source>
</reference>
<feature type="region of interest" description="Disordered" evidence="3">
    <location>
        <begin position="1"/>
        <end position="165"/>
    </location>
</feature>
<protein>
    <submittedName>
        <fullName evidence="4">Unnamed protein product</fullName>
    </submittedName>
</protein>
<feature type="compositionally biased region" description="Polar residues" evidence="3">
    <location>
        <begin position="37"/>
        <end position="52"/>
    </location>
</feature>
<dbReference type="Gene3D" id="3.30.310.80">
    <property type="entry name" value="Kinase associated domain 1, KA1"/>
    <property type="match status" value="1"/>
</dbReference>
<keyword evidence="2" id="KW-0067">ATP-binding</keyword>
<evidence type="ECO:0000313" key="5">
    <source>
        <dbReference type="Proteomes" id="UP001165205"/>
    </source>
</evidence>
<proteinExistence type="predicted"/>
<dbReference type="AlphaFoldDB" id="A0AAN4YQ89"/>
<keyword evidence="1" id="KW-0547">Nucleotide-binding</keyword>
<dbReference type="GO" id="GO:0005524">
    <property type="term" value="F:ATP binding"/>
    <property type="evidence" value="ECO:0007669"/>
    <property type="project" value="UniProtKB-KW"/>
</dbReference>
<dbReference type="InterPro" id="IPR028375">
    <property type="entry name" value="KA1/Ssp2_C"/>
</dbReference>
<dbReference type="SUPFAM" id="SSF103243">
    <property type="entry name" value="KA1-like"/>
    <property type="match status" value="1"/>
</dbReference>
<evidence type="ECO:0000256" key="2">
    <source>
        <dbReference type="ARBA" id="ARBA00022840"/>
    </source>
</evidence>
<gene>
    <name evidence="4" type="ORF">Aory04_000697100</name>
</gene>
<evidence type="ECO:0000313" key="4">
    <source>
        <dbReference type="EMBL" id="GMG30996.1"/>
    </source>
</evidence>
<name>A0AAN4YQ89_ASPOZ</name>